<dbReference type="RefSeq" id="WP_289455061.1">
    <property type="nucleotide sequence ID" value="NZ_JAUCGQ010000001.1"/>
</dbReference>
<gene>
    <name evidence="1" type="ORF">QRT04_09980</name>
</gene>
<evidence type="ECO:0000313" key="1">
    <source>
        <dbReference type="EMBL" id="MDM7855259.1"/>
    </source>
</evidence>
<name>A0ABT7SGT7_9CELL</name>
<reference evidence="1 2" key="1">
    <citation type="submission" date="2023-06" db="EMBL/GenBank/DDBJ databases">
        <title>Cellulomonas sp. MW4 Whole genome sequence.</title>
        <authorList>
            <person name="Park S."/>
        </authorList>
    </citation>
    <scope>NUCLEOTIDE SEQUENCE [LARGE SCALE GENOMIC DNA]</scope>
    <source>
        <strain evidence="1 2">MW4</strain>
    </source>
</reference>
<protein>
    <recommendedName>
        <fullName evidence="3">YCII-related domain-containing protein</fullName>
    </recommendedName>
</protein>
<dbReference type="Proteomes" id="UP001529338">
    <property type="component" value="Unassembled WGS sequence"/>
</dbReference>
<sequence length="114" mass="12395">MTISDDEMRAMLTTTAPYTAVLLRHGSAYGSPETPAVVWEHGRRNFELRADGRLAIVLPVRDDSDLAGIGIFALDEPATRAVMDDDPGVRAGVFTYEVHPTRSFPGDALPPARD</sequence>
<comment type="caution">
    <text evidence="1">The sequence shown here is derived from an EMBL/GenBank/DDBJ whole genome shotgun (WGS) entry which is preliminary data.</text>
</comment>
<keyword evidence="2" id="KW-1185">Reference proteome</keyword>
<evidence type="ECO:0008006" key="3">
    <source>
        <dbReference type="Google" id="ProtNLM"/>
    </source>
</evidence>
<dbReference type="EMBL" id="JAUCGQ010000001">
    <property type="protein sequence ID" value="MDM7855259.1"/>
    <property type="molecule type" value="Genomic_DNA"/>
</dbReference>
<evidence type="ECO:0000313" key="2">
    <source>
        <dbReference type="Proteomes" id="UP001529338"/>
    </source>
</evidence>
<accession>A0ABT7SGT7</accession>
<proteinExistence type="predicted"/>
<organism evidence="1 2">
    <name type="scientific">Cellulomonas alba</name>
    <dbReference type="NCBI Taxonomy" id="3053467"/>
    <lineage>
        <taxon>Bacteria</taxon>
        <taxon>Bacillati</taxon>
        <taxon>Actinomycetota</taxon>
        <taxon>Actinomycetes</taxon>
        <taxon>Micrococcales</taxon>
        <taxon>Cellulomonadaceae</taxon>
        <taxon>Cellulomonas</taxon>
    </lineage>
</organism>